<evidence type="ECO:0000313" key="2">
    <source>
        <dbReference type="EMBL" id="TWI94065.1"/>
    </source>
</evidence>
<dbReference type="RefSeq" id="WP_144916800.1">
    <property type="nucleotide sequence ID" value="NZ_VLLI01000022.1"/>
</dbReference>
<organism evidence="2 3">
    <name type="scientific">Mucilaginibacter frigoritolerans</name>
    <dbReference type="NCBI Taxonomy" id="652788"/>
    <lineage>
        <taxon>Bacteria</taxon>
        <taxon>Pseudomonadati</taxon>
        <taxon>Bacteroidota</taxon>
        <taxon>Sphingobacteriia</taxon>
        <taxon>Sphingobacteriales</taxon>
        <taxon>Sphingobacteriaceae</taxon>
        <taxon>Mucilaginibacter</taxon>
    </lineage>
</organism>
<evidence type="ECO:0000259" key="1">
    <source>
        <dbReference type="Pfam" id="PF14294"/>
    </source>
</evidence>
<dbReference type="Proteomes" id="UP000317010">
    <property type="component" value="Unassembled WGS sequence"/>
</dbReference>
<accession>A0A562TKK0</accession>
<dbReference type="EMBL" id="VLLI01000022">
    <property type="protein sequence ID" value="TWI94065.1"/>
    <property type="molecule type" value="Genomic_DNA"/>
</dbReference>
<evidence type="ECO:0000313" key="3">
    <source>
        <dbReference type="Proteomes" id="UP000317010"/>
    </source>
</evidence>
<feature type="domain" description="DUF4372" evidence="1">
    <location>
        <begin position="8"/>
        <end position="81"/>
    </location>
</feature>
<dbReference type="InterPro" id="IPR025399">
    <property type="entry name" value="DUF4372"/>
</dbReference>
<comment type="caution">
    <text evidence="2">The sequence shown here is derived from an EMBL/GenBank/DDBJ whole genome shotgun (WGS) entry which is preliminary data.</text>
</comment>
<reference evidence="2 3" key="1">
    <citation type="submission" date="2019-07" db="EMBL/GenBank/DDBJ databases">
        <title>Genomic Encyclopedia of Archaeal and Bacterial Type Strains, Phase II (KMG-II): from individual species to whole genera.</title>
        <authorList>
            <person name="Goeker M."/>
        </authorList>
    </citation>
    <scope>NUCLEOTIDE SEQUENCE [LARGE SCALE GENOMIC DNA]</scope>
    <source>
        <strain evidence="2 3">ATCC BAA-1854</strain>
    </source>
</reference>
<feature type="non-terminal residue" evidence="2">
    <location>
        <position position="114"/>
    </location>
</feature>
<dbReference type="Pfam" id="PF14294">
    <property type="entry name" value="DUF4372"/>
    <property type="match status" value="1"/>
</dbReference>
<name>A0A562TKK0_9SPHI</name>
<proteinExistence type="predicted"/>
<dbReference type="OrthoDB" id="7327264at2"/>
<sequence>MNKSTFFTGQPIFAQLLQFIPRDMIRRITAEHNADRYCKRFTTYEHLVTMLYATFNHCNSLREVTTGMLAAEQRLNHLGVRYHPRRSTISDANNRRQADVFGAIYYKLYQKYAG</sequence>
<protein>
    <submittedName>
        <fullName evidence="2">Uncharacterized protein DUF4372</fullName>
    </submittedName>
</protein>
<keyword evidence="3" id="KW-1185">Reference proteome</keyword>
<gene>
    <name evidence="2" type="ORF">JN11_04882</name>
</gene>
<dbReference type="AlphaFoldDB" id="A0A562TKK0"/>